<dbReference type="EMBL" id="CH474003">
    <property type="protein sequence ID" value="EDM14803.1"/>
    <property type="molecule type" value="Genomic_DNA"/>
</dbReference>
<dbReference type="InterPro" id="IPR000337">
    <property type="entry name" value="GPCR_3"/>
</dbReference>
<evidence type="ECO:0000313" key="14">
    <source>
        <dbReference type="Proteomes" id="UP000234681"/>
    </source>
</evidence>
<feature type="domain" description="Receptor ligand binding region" evidence="12">
    <location>
        <begin position="3"/>
        <end position="410"/>
    </location>
</feature>
<keyword evidence="8" id="KW-0675">Receptor</keyword>
<feature type="transmembrane region" description="Helical" evidence="11">
    <location>
        <begin position="62"/>
        <end position="87"/>
    </location>
</feature>
<evidence type="ECO:0000256" key="5">
    <source>
        <dbReference type="ARBA" id="ARBA00022989"/>
    </source>
</evidence>
<dbReference type="SUPFAM" id="SSF53822">
    <property type="entry name" value="Periplasmic binding protein-like I"/>
    <property type="match status" value="1"/>
</dbReference>
<dbReference type="PRINTS" id="PR00592">
    <property type="entry name" value="CASENSINGR"/>
</dbReference>
<keyword evidence="9" id="KW-0325">Glycoprotein</keyword>
<evidence type="ECO:0000256" key="1">
    <source>
        <dbReference type="ARBA" id="ARBA00004651"/>
    </source>
</evidence>
<protein>
    <submittedName>
        <fullName evidence="13">RCG50064</fullName>
    </submittedName>
</protein>
<evidence type="ECO:0000256" key="3">
    <source>
        <dbReference type="ARBA" id="ARBA00022692"/>
    </source>
</evidence>
<accession>A6JVP9</accession>
<evidence type="ECO:0000256" key="4">
    <source>
        <dbReference type="ARBA" id="ARBA00022729"/>
    </source>
</evidence>
<dbReference type="PRINTS" id="PR00248">
    <property type="entry name" value="GPCRMGR"/>
</dbReference>
<dbReference type="GO" id="GO:0004930">
    <property type="term" value="F:G protein-coupled receptor activity"/>
    <property type="evidence" value="ECO:0007669"/>
    <property type="project" value="UniProtKB-KW"/>
</dbReference>
<evidence type="ECO:0000256" key="10">
    <source>
        <dbReference type="ARBA" id="ARBA00023224"/>
    </source>
</evidence>
<evidence type="ECO:0000256" key="6">
    <source>
        <dbReference type="ARBA" id="ARBA00023040"/>
    </source>
</evidence>
<keyword evidence="7 11" id="KW-0472">Membrane</keyword>
<sequence>MKTMIHTIKEINGRKDILPNHTLGYQIFDTCFSVSKAMETALVFLTGQEENKPNFRNSTGKYLVGIIGSGGSSLSVAASRILGLYYMPQVGYTSSCSILSDKFQFPSFYRSIPSDKIQSEAMVNLIKHFGWVWVGAIAADDDYGKYGVKSFREKMESANLCVAFSETIPKVYSNEKMQKAVKAVKSSTAKVIVLFTTDIDLSPFVLEVVHHNITDRTWIASEAWITSALVAKPEYFPYFGGTIGFAIPRSVIPGLKEFLYDIHPSKDPKDVLTIEFWQTAFNCTWPNSTVPYNVDHRVNMTGKEDRLYAMSNQLCTGEEKLEDLKNTYLDTSQLRITNNVKQAVYLMAYALDRLSNCDLLEEYSNSTACSHIPDFEPREKLKITTHDGTEIELDNNGDIENGYYDILNWHLGNAGEVAFVKVGEYKFTSSKYELVLPKNSSLFWNTESSMIQSAQNCVLQGLERGFDRDNPYAALIASHVLMDMCQRNKAKGNVIHVVKMTGPMQKRASVCQSLWNSLLMKRPWGSPLSSFPYLGQLWSLQSPLCM</sequence>
<keyword evidence="6" id="KW-0297">G-protein coupled receptor</keyword>
<dbReference type="Gene3D" id="3.40.50.2300">
    <property type="match status" value="2"/>
</dbReference>
<keyword evidence="2" id="KW-1003">Cell membrane</keyword>
<dbReference type="InterPro" id="IPR001828">
    <property type="entry name" value="ANF_lig-bd_rcpt"/>
</dbReference>
<dbReference type="InterPro" id="IPR028082">
    <property type="entry name" value="Peripla_BP_I"/>
</dbReference>
<evidence type="ECO:0000256" key="11">
    <source>
        <dbReference type="SAM" id="Phobius"/>
    </source>
</evidence>
<dbReference type="PANTHER" id="PTHR24061">
    <property type="entry name" value="CALCIUM-SENSING RECEPTOR-RELATED"/>
    <property type="match status" value="1"/>
</dbReference>
<dbReference type="PANTHER" id="PTHR24061:SF1">
    <property type="entry name" value="VOMERONASAL 2, RECEPTOR 2-RELATED"/>
    <property type="match status" value="1"/>
</dbReference>
<dbReference type="InterPro" id="IPR000068">
    <property type="entry name" value="GPCR_3_Ca_sens_rcpt-rel"/>
</dbReference>
<name>A6JVP9_RAT</name>
<evidence type="ECO:0000256" key="7">
    <source>
        <dbReference type="ARBA" id="ARBA00023136"/>
    </source>
</evidence>
<dbReference type="Proteomes" id="UP000234681">
    <property type="component" value="Chromosome 2"/>
</dbReference>
<organism evidence="13 14">
    <name type="scientific">Rattus norvegicus</name>
    <name type="common">Rat</name>
    <dbReference type="NCBI Taxonomy" id="10116"/>
    <lineage>
        <taxon>Eukaryota</taxon>
        <taxon>Metazoa</taxon>
        <taxon>Chordata</taxon>
        <taxon>Craniata</taxon>
        <taxon>Vertebrata</taxon>
        <taxon>Euteleostomi</taxon>
        <taxon>Mammalia</taxon>
        <taxon>Eutheria</taxon>
        <taxon>Euarchontoglires</taxon>
        <taxon>Glires</taxon>
        <taxon>Rodentia</taxon>
        <taxon>Myomorpha</taxon>
        <taxon>Muroidea</taxon>
        <taxon>Muridae</taxon>
        <taxon>Murinae</taxon>
        <taxon>Rattus</taxon>
    </lineage>
</organism>
<dbReference type="GO" id="GO:0009593">
    <property type="term" value="P:detection of chemical stimulus"/>
    <property type="evidence" value="ECO:0007669"/>
    <property type="project" value="UniProtKB-ARBA"/>
</dbReference>
<evidence type="ECO:0000259" key="12">
    <source>
        <dbReference type="Pfam" id="PF01094"/>
    </source>
</evidence>
<dbReference type="FunFam" id="3.40.50.2300:FF:000016">
    <property type="entry name" value="Taste 1 receptor member 2"/>
    <property type="match status" value="1"/>
</dbReference>
<evidence type="ECO:0000256" key="9">
    <source>
        <dbReference type="ARBA" id="ARBA00023180"/>
    </source>
</evidence>
<evidence type="ECO:0000256" key="2">
    <source>
        <dbReference type="ARBA" id="ARBA00022475"/>
    </source>
</evidence>
<dbReference type="AlphaFoldDB" id="A6JVP9"/>
<keyword evidence="10" id="KW-0807">Transducer</keyword>
<evidence type="ECO:0000256" key="8">
    <source>
        <dbReference type="ARBA" id="ARBA00023170"/>
    </source>
</evidence>
<keyword evidence="4" id="KW-0732">Signal</keyword>
<keyword evidence="3 11" id="KW-0812">Transmembrane</keyword>
<dbReference type="Pfam" id="PF01094">
    <property type="entry name" value="ANF_receptor"/>
    <property type="match status" value="1"/>
</dbReference>
<gene>
    <name evidence="13" type="ORF">rCG_50064</name>
</gene>
<keyword evidence="5 11" id="KW-1133">Transmembrane helix</keyword>
<reference evidence="13 14" key="1">
    <citation type="submission" date="2005-09" db="EMBL/GenBank/DDBJ databases">
        <authorList>
            <person name="Mural R.J."/>
            <person name="Li P.W."/>
            <person name="Adams M.D."/>
            <person name="Amanatides P.G."/>
            <person name="Baden-Tillson H."/>
            <person name="Barnstead M."/>
            <person name="Chin S.H."/>
            <person name="Dew I."/>
            <person name="Evans C.A."/>
            <person name="Ferriera S."/>
            <person name="Flanigan M."/>
            <person name="Fosler C."/>
            <person name="Glodek A."/>
            <person name="Gu Z."/>
            <person name="Holt R.A."/>
            <person name="Jennings D."/>
            <person name="Kraft C.L."/>
            <person name="Lu F."/>
            <person name="Nguyen T."/>
            <person name="Nusskern D.R."/>
            <person name="Pfannkoch C.M."/>
            <person name="Sitter C."/>
            <person name="Sutton G.G."/>
            <person name="Venter J.C."/>
            <person name="Wang Z."/>
            <person name="Woodage T."/>
            <person name="Zheng X.H."/>
            <person name="Zhong F."/>
        </authorList>
    </citation>
    <scope>NUCLEOTIDE SEQUENCE [LARGE SCALE GENOMIC DNA]</scope>
    <source>
        <strain>BN</strain>
        <strain evidence="14">Sprague-Dawley</strain>
    </source>
</reference>
<dbReference type="GO" id="GO:0005886">
    <property type="term" value="C:plasma membrane"/>
    <property type="evidence" value="ECO:0007669"/>
    <property type="project" value="UniProtKB-SubCell"/>
</dbReference>
<proteinExistence type="predicted"/>
<evidence type="ECO:0000313" key="13">
    <source>
        <dbReference type="EMBL" id="EDM14803.1"/>
    </source>
</evidence>
<comment type="subcellular location">
    <subcellularLocation>
        <location evidence="1">Cell membrane</location>
        <topology evidence="1">Multi-pass membrane protein</topology>
    </subcellularLocation>
</comment>